<evidence type="ECO:0000313" key="3">
    <source>
        <dbReference type="Proteomes" id="UP000076532"/>
    </source>
</evidence>
<sequence length="536" mass="61478">MREIKGEWRQRVLLLSKRLEELSTARKKLFTQLKDLDAQISNVEQEHNGLLNLNAPTSNLPAETLAMIFEAGMVPEHHMDHEKIVSPQFGELVSHVSRRWRNIALATPRLWANLRLFRAQVYGNFNHWDRPYIERARRRMGERAAVYLSRSKTSPITIRISALRQVDFTPDFLRLLGPHMARCRRLVIEDASLQSVPLLLEYLQCQSVPLLTYFEFASIGLILEEHSEEDVPEDFQVQVFSSGAPRLEKALLELDSQYHLKFFTPALASVTSLCIKSIEISSLKEHNEFRDALMGLNSMSYLELHLVYFEEDVDFRESIQPITLPTIQFLYVGNDAGGANPFVADCIASIHATSLVSLALRGWDGHEQSNEEIGSYGHQFPSLQHLTIIDIGLERPELEHLAEKFPDIEQLTCDIFDDEFGIEDIIEDIVWSNYTKDDSNAPPYPCWPKLHTIATSSPNARLIPTRRLTDTISTLQECGHPLRKLLLPTQLKAPGLITELKEVIDIEEFCDDWPRPFSHWRTFKFAGTCRRHNRAS</sequence>
<keyword evidence="3" id="KW-1185">Reference proteome</keyword>
<accession>A0A166UIW9</accession>
<name>A0A166UIW9_9AGAM</name>
<dbReference type="Gene3D" id="3.80.10.10">
    <property type="entry name" value="Ribonuclease Inhibitor"/>
    <property type="match status" value="1"/>
</dbReference>
<reference evidence="2 3" key="1">
    <citation type="journal article" date="2016" name="Mol. Biol. Evol.">
        <title>Comparative Genomics of Early-Diverging Mushroom-Forming Fungi Provides Insights into the Origins of Lignocellulose Decay Capabilities.</title>
        <authorList>
            <person name="Nagy L.G."/>
            <person name="Riley R."/>
            <person name="Tritt A."/>
            <person name="Adam C."/>
            <person name="Daum C."/>
            <person name="Floudas D."/>
            <person name="Sun H."/>
            <person name="Yadav J.S."/>
            <person name="Pangilinan J."/>
            <person name="Larsson K.H."/>
            <person name="Matsuura K."/>
            <person name="Barry K."/>
            <person name="Labutti K."/>
            <person name="Kuo R."/>
            <person name="Ohm R.A."/>
            <person name="Bhattacharya S.S."/>
            <person name="Shirouzu T."/>
            <person name="Yoshinaga Y."/>
            <person name="Martin F.M."/>
            <person name="Grigoriev I.V."/>
            <person name="Hibbett D.S."/>
        </authorList>
    </citation>
    <scope>NUCLEOTIDE SEQUENCE [LARGE SCALE GENOMIC DNA]</scope>
    <source>
        <strain evidence="2 3">CBS 109695</strain>
    </source>
</reference>
<dbReference type="EMBL" id="KV417488">
    <property type="protein sequence ID" value="KZP31733.1"/>
    <property type="molecule type" value="Genomic_DNA"/>
</dbReference>
<dbReference type="InterPro" id="IPR032675">
    <property type="entry name" value="LRR_dom_sf"/>
</dbReference>
<dbReference type="SUPFAM" id="SSF52047">
    <property type="entry name" value="RNI-like"/>
    <property type="match status" value="1"/>
</dbReference>
<dbReference type="Proteomes" id="UP000076532">
    <property type="component" value="Unassembled WGS sequence"/>
</dbReference>
<evidence type="ECO:0000313" key="2">
    <source>
        <dbReference type="EMBL" id="KZP31733.1"/>
    </source>
</evidence>
<dbReference type="AlphaFoldDB" id="A0A166UIW9"/>
<evidence type="ECO:0000256" key="1">
    <source>
        <dbReference type="SAM" id="Coils"/>
    </source>
</evidence>
<keyword evidence="1" id="KW-0175">Coiled coil</keyword>
<dbReference type="OrthoDB" id="3023006at2759"/>
<protein>
    <submittedName>
        <fullName evidence="2">Uncharacterized protein</fullName>
    </submittedName>
</protein>
<proteinExistence type="predicted"/>
<feature type="coiled-coil region" evidence="1">
    <location>
        <begin position="19"/>
        <end position="53"/>
    </location>
</feature>
<gene>
    <name evidence="2" type="ORF">FIBSPDRAFT_1037296</name>
</gene>
<organism evidence="2 3">
    <name type="scientific">Athelia psychrophila</name>
    <dbReference type="NCBI Taxonomy" id="1759441"/>
    <lineage>
        <taxon>Eukaryota</taxon>
        <taxon>Fungi</taxon>
        <taxon>Dikarya</taxon>
        <taxon>Basidiomycota</taxon>
        <taxon>Agaricomycotina</taxon>
        <taxon>Agaricomycetes</taxon>
        <taxon>Agaricomycetidae</taxon>
        <taxon>Atheliales</taxon>
        <taxon>Atheliaceae</taxon>
        <taxon>Athelia</taxon>
    </lineage>
</organism>